<proteinExistence type="predicted"/>
<evidence type="ECO:0000313" key="3">
    <source>
        <dbReference type="EMBL" id="QHC56802.1"/>
    </source>
</evidence>
<keyword evidence="4" id="KW-1185">Reference proteome</keyword>
<organism evidence="2 4">
    <name type="scientific">Rathayibacter tanaceti</name>
    <dbReference type="NCBI Taxonomy" id="1671680"/>
    <lineage>
        <taxon>Bacteria</taxon>
        <taxon>Bacillati</taxon>
        <taxon>Actinomycetota</taxon>
        <taxon>Actinomycetes</taxon>
        <taxon>Micrococcales</taxon>
        <taxon>Microbacteriaceae</taxon>
        <taxon>Rathayibacter</taxon>
    </lineage>
</organism>
<reference evidence="2 4" key="1">
    <citation type="submission" date="2015-08" db="EMBL/GenBank/DDBJ databases">
        <title>Draft Genome Sequence of Rathayibacter sp. Strain VKM Ac-2596 Isolated from Leaf Gall Induced by Plant-Parasitic Nematodes.</title>
        <authorList>
            <person name="Vasilenko O.V."/>
            <person name="Starodumova I.P."/>
            <person name="Tarlachkov S.V."/>
            <person name="Dorofeeva L.V."/>
            <person name="Evtushenko L.I."/>
        </authorList>
    </citation>
    <scope>NUCLEOTIDE SEQUENCE [LARGE SCALE GENOMIC DNA]</scope>
    <source>
        <strain evidence="2 4">VKM Ac-2596</strain>
    </source>
</reference>
<dbReference type="Proteomes" id="UP000076717">
    <property type="component" value="Unassembled WGS sequence"/>
</dbReference>
<evidence type="ECO:0000313" key="5">
    <source>
        <dbReference type="Proteomes" id="UP000465031"/>
    </source>
</evidence>
<accession>A0A166H9V5</accession>
<keyword evidence="1" id="KW-0812">Transmembrane</keyword>
<dbReference type="EMBL" id="CP047186">
    <property type="protein sequence ID" value="QHC56802.1"/>
    <property type="molecule type" value="Genomic_DNA"/>
</dbReference>
<reference evidence="5" key="3">
    <citation type="submission" date="2019-12" db="EMBL/GenBank/DDBJ databases">
        <title>Complete and draft genome sequences of new strains and members of some known species of the genus Rathayibacter isolated from plants.</title>
        <authorList>
            <person name="Tarlachkov S.V."/>
            <person name="Starodumova I.P."/>
            <person name="Dorofeeva L.V."/>
            <person name="Prisyazhnaya N.V."/>
            <person name="Leyn S."/>
            <person name="Zlamal J."/>
            <person name="Elan M."/>
            <person name="Osterman A.L."/>
            <person name="Nadler S."/>
            <person name="Subbotin S.A."/>
            <person name="Evtushenko L.I."/>
        </authorList>
    </citation>
    <scope>NUCLEOTIDE SEQUENCE [LARGE SCALE GENOMIC DNA]</scope>
    <source>
        <strain evidence="5">VKM Ac-2761</strain>
    </source>
</reference>
<evidence type="ECO:0000313" key="4">
    <source>
        <dbReference type="Proteomes" id="UP000076717"/>
    </source>
</evidence>
<protein>
    <submittedName>
        <fullName evidence="3">DUF2273 domain-containing protein</fullName>
    </submittedName>
</protein>
<gene>
    <name evidence="2" type="ORF">ACH61_02668</name>
    <name evidence="3" type="ORF">GSU10_14975</name>
</gene>
<dbReference type="OrthoDB" id="4570571at2"/>
<feature type="transmembrane region" description="Helical" evidence="1">
    <location>
        <begin position="6"/>
        <end position="31"/>
    </location>
</feature>
<reference evidence="3" key="2">
    <citation type="submission" date="2019-12" db="EMBL/GenBank/DDBJ databases">
        <title>Complete and Draft Genome Sequences of New Strains and Members of Some Known Species of the Genus Rathayibacter isolated from Plants.</title>
        <authorList>
            <person name="Tarlachkov S.V."/>
            <person name="Starodumova I.P."/>
            <person name="Dorofeeva L.V."/>
            <person name="Prisyazhnaya N.V."/>
            <person name="Leyn S.A."/>
            <person name="Zlamal J.E."/>
            <person name="Elane M.L."/>
            <person name="Osterman A.L."/>
            <person name="Nadler S.A."/>
            <person name="Subbotin S.A."/>
            <person name="Evtushenko L.I."/>
        </authorList>
    </citation>
    <scope>NUCLEOTIDE SEQUENCE</scope>
    <source>
        <strain evidence="3">VKM Ac-2761</strain>
    </source>
</reference>
<dbReference type="Proteomes" id="UP000465031">
    <property type="component" value="Chromosome"/>
</dbReference>
<evidence type="ECO:0000256" key="1">
    <source>
        <dbReference type="SAM" id="Phobius"/>
    </source>
</evidence>
<dbReference type="InterPro" id="IPR018730">
    <property type="entry name" value="DUF2273"/>
</dbReference>
<dbReference type="Pfam" id="PF10031">
    <property type="entry name" value="DUF2273"/>
    <property type="match status" value="1"/>
</dbReference>
<name>A0A166H9V5_9MICO</name>
<dbReference type="KEGG" id="rte:GSU10_14975"/>
<dbReference type="AlphaFoldDB" id="A0A166H9V5"/>
<keyword evidence="1" id="KW-1133">Transmembrane helix</keyword>
<sequence>MTPSHLGLVLGAVLALTALVFGFWALLWVALAMAIGYGVGRVVEGKLDLRSLGDTLRGRRSS</sequence>
<dbReference type="RefSeq" id="WP_068212505.1">
    <property type="nucleotide sequence ID" value="NZ_CP047186.1"/>
</dbReference>
<evidence type="ECO:0000313" key="2">
    <source>
        <dbReference type="EMBL" id="KZX20215.1"/>
    </source>
</evidence>
<dbReference type="EMBL" id="LIIN01000121">
    <property type="protein sequence ID" value="KZX20215.1"/>
    <property type="molecule type" value="Genomic_DNA"/>
</dbReference>
<keyword evidence="1" id="KW-0472">Membrane</keyword>
<dbReference type="PATRIC" id="fig|1671680.3.peg.2864"/>